<keyword evidence="15" id="KW-0675">Receptor</keyword>
<dbReference type="EMBL" id="JACHHT010000002">
    <property type="protein sequence ID" value="MBB6522565.1"/>
    <property type="molecule type" value="Genomic_DNA"/>
</dbReference>
<keyword evidence="2 12" id="KW-0813">Transport</keyword>
<keyword evidence="8" id="KW-0406">Ion transport</keyword>
<evidence type="ECO:0000256" key="6">
    <source>
        <dbReference type="ARBA" id="ARBA00022729"/>
    </source>
</evidence>
<dbReference type="SUPFAM" id="SSF56935">
    <property type="entry name" value="Porins"/>
    <property type="match status" value="1"/>
</dbReference>
<evidence type="ECO:0000256" key="5">
    <source>
        <dbReference type="ARBA" id="ARBA00022692"/>
    </source>
</evidence>
<comment type="similarity">
    <text evidence="12 13">Belongs to the TonB-dependent receptor family.</text>
</comment>
<dbReference type="SMART" id="SM00965">
    <property type="entry name" value="STN"/>
    <property type="match status" value="1"/>
</dbReference>
<dbReference type="Gene3D" id="2.170.130.10">
    <property type="entry name" value="TonB-dependent receptor, plug domain"/>
    <property type="match status" value="1"/>
</dbReference>
<dbReference type="InterPro" id="IPR012910">
    <property type="entry name" value="Plug_dom"/>
</dbReference>
<evidence type="ECO:0000313" key="15">
    <source>
        <dbReference type="EMBL" id="MBB6522565.1"/>
    </source>
</evidence>
<dbReference type="Proteomes" id="UP000528457">
    <property type="component" value="Unassembled WGS sequence"/>
</dbReference>
<dbReference type="GO" id="GO:0015344">
    <property type="term" value="F:siderophore uptake transmembrane transporter activity"/>
    <property type="evidence" value="ECO:0007669"/>
    <property type="project" value="TreeGrafter"/>
</dbReference>
<evidence type="ECO:0000256" key="1">
    <source>
        <dbReference type="ARBA" id="ARBA00004571"/>
    </source>
</evidence>
<keyword evidence="10 12" id="KW-0472">Membrane</keyword>
<sequence length="924" mass="100829">MAANAKNTVFFDIPQQAADLALIQFAEQANLTLFVPFDKLQGLRSNKLVGDYPVEEAISILLSNTGLSGKVDKGGQLSITSTTPPIGRESMYKKNKLSAAIFALIGAAFSGGNALAQDASTDPSDDSLLEEIVVTGNNNSDGMRKQDVSYSITTLNPDAIAERAPRTLPDLLKAVPGLSVESGGGHGSSDVRARGIPLDGFESLNLYEDGLPVLHDPAIGWLNGDQFLRHDVTIAGVEAVRGGPSAIYATNSPAGYINFLTQTGTETSEGLIKTTVSDYGTRRLDFSYTGPLSDDWFIAVGGHYNVDDGIRDTQFKANKGGQIRLKLSKEFEQGRFDIGLRRLDDNTHFQSGIPLAQNGNSIGDVVGFDSNYDTQSGLDFAQVNLKGKDGEVTEYRHDRGTTMEITQLTFNFEYEFENGIYLTNKSRYTDAFVRRENSFLWGNPELGSDYMNNNRDRLLAAFPTAVDVELRYSSDGSLFTPTSNGNGLVTPMGIPSVTMPHEEFVNDFRLSKEFEIGGSTHNVGLGFYSMYTQSNRLTRPGFLLLDVQNNSRRLDLHAVDAEGNVVGSLTDNGVIGHGAWYTNYSTDLDAYAIYASDEWQVTDSLRIDFGLRHEEISASGSKEQSETFDLGDPTTLADDAVALGNGKFDTIDHTVSGTSWSIGANYDINENNGVFARLTKNFTLPSNIDNTSPVSQPRNDIDQAEFGYKYSGETLGVFATLFYNNFQDLGLGDRSFDDNGNLVELLAFTDAETTGLELEAKWQPVDLFDVAVTATLQNAEYANARLFDKSTGQQSPLSPATVGFTIEGNQPRRLANTIVSIRPGMNLFDDKVRIHAEYEYTGKRYADDANTAELPDFFQLSLGAIWYVNESLTANINIQNLTNESGLVQGAPIVGLLQAQESQGYFTGRPIFGRNIVASFSLAF</sequence>
<dbReference type="InterPro" id="IPR037066">
    <property type="entry name" value="Plug_dom_sf"/>
</dbReference>
<evidence type="ECO:0000256" key="12">
    <source>
        <dbReference type="PROSITE-ProRule" id="PRU01360"/>
    </source>
</evidence>
<evidence type="ECO:0000256" key="2">
    <source>
        <dbReference type="ARBA" id="ARBA00022448"/>
    </source>
</evidence>
<keyword evidence="11 12" id="KW-0998">Cell outer membrane</keyword>
<dbReference type="Pfam" id="PF07715">
    <property type="entry name" value="Plug"/>
    <property type="match status" value="1"/>
</dbReference>
<evidence type="ECO:0000256" key="7">
    <source>
        <dbReference type="ARBA" id="ARBA00023004"/>
    </source>
</evidence>
<evidence type="ECO:0000259" key="14">
    <source>
        <dbReference type="SMART" id="SM00965"/>
    </source>
</evidence>
<dbReference type="Pfam" id="PF00593">
    <property type="entry name" value="TonB_dep_Rec_b-barrel"/>
    <property type="match status" value="1"/>
</dbReference>
<evidence type="ECO:0000256" key="10">
    <source>
        <dbReference type="ARBA" id="ARBA00023136"/>
    </source>
</evidence>
<dbReference type="InterPro" id="IPR036942">
    <property type="entry name" value="Beta-barrel_TonB_sf"/>
</dbReference>
<dbReference type="PANTHER" id="PTHR32552">
    <property type="entry name" value="FERRICHROME IRON RECEPTOR-RELATED"/>
    <property type="match status" value="1"/>
</dbReference>
<evidence type="ECO:0000256" key="13">
    <source>
        <dbReference type="RuleBase" id="RU003357"/>
    </source>
</evidence>
<proteinExistence type="inferred from homology"/>
<dbReference type="InterPro" id="IPR000531">
    <property type="entry name" value="Beta-barrel_TonB"/>
</dbReference>
<dbReference type="Gene3D" id="3.55.50.30">
    <property type="match status" value="1"/>
</dbReference>
<evidence type="ECO:0000256" key="8">
    <source>
        <dbReference type="ARBA" id="ARBA00023065"/>
    </source>
</evidence>
<organism evidence="15 16">
    <name type="scientific">Pseudoteredinibacter isoporae</name>
    <dbReference type="NCBI Taxonomy" id="570281"/>
    <lineage>
        <taxon>Bacteria</taxon>
        <taxon>Pseudomonadati</taxon>
        <taxon>Pseudomonadota</taxon>
        <taxon>Gammaproteobacteria</taxon>
        <taxon>Cellvibrionales</taxon>
        <taxon>Cellvibrionaceae</taxon>
        <taxon>Pseudoteredinibacter</taxon>
    </lineage>
</organism>
<keyword evidence="3 12" id="KW-1134">Transmembrane beta strand</keyword>
<reference evidence="15 16" key="1">
    <citation type="submission" date="2020-08" db="EMBL/GenBank/DDBJ databases">
        <title>Genomic Encyclopedia of Type Strains, Phase IV (KMG-IV): sequencing the most valuable type-strain genomes for metagenomic binning, comparative biology and taxonomic classification.</title>
        <authorList>
            <person name="Goeker M."/>
        </authorList>
    </citation>
    <scope>NUCLEOTIDE SEQUENCE [LARGE SCALE GENOMIC DNA]</scope>
    <source>
        <strain evidence="15 16">DSM 22368</strain>
    </source>
</reference>
<evidence type="ECO:0000256" key="3">
    <source>
        <dbReference type="ARBA" id="ARBA00022452"/>
    </source>
</evidence>
<dbReference type="PANTHER" id="PTHR32552:SF89">
    <property type="entry name" value="CATECHOLATE SIDEROPHORE RECEPTOR FIU"/>
    <property type="match status" value="1"/>
</dbReference>
<dbReference type="InterPro" id="IPR039426">
    <property type="entry name" value="TonB-dep_rcpt-like"/>
</dbReference>
<comment type="subcellular location">
    <subcellularLocation>
        <location evidence="1 12">Cell outer membrane</location>
        <topology evidence="1 12">Multi-pass membrane protein</topology>
    </subcellularLocation>
</comment>
<comment type="caution">
    <text evidence="15">The sequence shown here is derived from an EMBL/GenBank/DDBJ whole genome shotgun (WGS) entry which is preliminary data.</text>
</comment>
<dbReference type="InterPro" id="IPR011662">
    <property type="entry name" value="Secretin/TonB_short_N"/>
</dbReference>
<dbReference type="GO" id="GO:0009279">
    <property type="term" value="C:cell outer membrane"/>
    <property type="evidence" value="ECO:0007669"/>
    <property type="project" value="UniProtKB-SubCell"/>
</dbReference>
<dbReference type="InParanoid" id="A0A7X0JW32"/>
<evidence type="ECO:0000256" key="11">
    <source>
        <dbReference type="ARBA" id="ARBA00023237"/>
    </source>
</evidence>
<dbReference type="RefSeq" id="WP_166845638.1">
    <property type="nucleotide sequence ID" value="NZ_JAAONY010000002.1"/>
</dbReference>
<name>A0A7X0JW32_9GAMM</name>
<dbReference type="Gene3D" id="2.40.170.20">
    <property type="entry name" value="TonB-dependent receptor, beta-barrel domain"/>
    <property type="match status" value="1"/>
</dbReference>
<evidence type="ECO:0000313" key="16">
    <source>
        <dbReference type="Proteomes" id="UP000528457"/>
    </source>
</evidence>
<accession>A0A7X0JW32</accession>
<dbReference type="AlphaFoldDB" id="A0A7X0JW32"/>
<gene>
    <name evidence="15" type="ORF">HNR48_002850</name>
</gene>
<keyword evidence="9 13" id="KW-0798">TonB box</keyword>
<dbReference type="Pfam" id="PF07660">
    <property type="entry name" value="STN"/>
    <property type="match status" value="1"/>
</dbReference>
<keyword evidence="7" id="KW-0408">Iron</keyword>
<keyword evidence="16" id="KW-1185">Reference proteome</keyword>
<evidence type="ECO:0000256" key="4">
    <source>
        <dbReference type="ARBA" id="ARBA00022496"/>
    </source>
</evidence>
<evidence type="ECO:0000256" key="9">
    <source>
        <dbReference type="ARBA" id="ARBA00023077"/>
    </source>
</evidence>
<feature type="domain" description="Secretin/TonB short N-terminal" evidence="14">
    <location>
        <begin position="31"/>
        <end position="82"/>
    </location>
</feature>
<dbReference type="PROSITE" id="PS52016">
    <property type="entry name" value="TONB_DEPENDENT_REC_3"/>
    <property type="match status" value="1"/>
</dbReference>
<keyword evidence="5 12" id="KW-0812">Transmembrane</keyword>
<protein>
    <submittedName>
        <fullName evidence="15">Outer membrane receptor protein involved in Fe transport</fullName>
    </submittedName>
</protein>
<keyword evidence="6" id="KW-0732">Signal</keyword>
<keyword evidence="4" id="KW-0410">Iron transport</keyword>